<evidence type="ECO:0000256" key="1">
    <source>
        <dbReference type="SAM" id="MobiDB-lite"/>
    </source>
</evidence>
<feature type="region of interest" description="Disordered" evidence="1">
    <location>
        <begin position="22"/>
        <end position="86"/>
    </location>
</feature>
<comment type="caution">
    <text evidence="2">The sequence shown here is derived from an EMBL/GenBank/DDBJ whole genome shotgun (WGS) entry which is preliminary data.</text>
</comment>
<proteinExistence type="predicted"/>
<protein>
    <submittedName>
        <fullName evidence="2">Uncharacterized protein</fullName>
    </submittedName>
</protein>
<name>A0ABV5G1B0_9MICC</name>
<reference evidence="2 3" key="1">
    <citation type="submission" date="2024-09" db="EMBL/GenBank/DDBJ databases">
        <authorList>
            <person name="Sun Q."/>
            <person name="Mori K."/>
        </authorList>
    </citation>
    <scope>NUCLEOTIDE SEQUENCE [LARGE SCALE GENOMIC DNA]</scope>
    <source>
        <strain evidence="2 3">CCM 7609</strain>
    </source>
</reference>
<evidence type="ECO:0000313" key="2">
    <source>
        <dbReference type="EMBL" id="MFB9072727.1"/>
    </source>
</evidence>
<gene>
    <name evidence="2" type="ORF">ACFFX0_16590</name>
</gene>
<evidence type="ECO:0000313" key="3">
    <source>
        <dbReference type="Proteomes" id="UP001589575"/>
    </source>
</evidence>
<organism evidence="2 3">
    <name type="scientific">Citricoccus parietis</name>
    <dbReference type="NCBI Taxonomy" id="592307"/>
    <lineage>
        <taxon>Bacteria</taxon>
        <taxon>Bacillati</taxon>
        <taxon>Actinomycetota</taxon>
        <taxon>Actinomycetes</taxon>
        <taxon>Micrococcales</taxon>
        <taxon>Micrococcaceae</taxon>
        <taxon>Citricoccus</taxon>
    </lineage>
</organism>
<accession>A0ABV5G1B0</accession>
<dbReference type="EMBL" id="JBHMFI010000001">
    <property type="protein sequence ID" value="MFB9072727.1"/>
    <property type="molecule type" value="Genomic_DNA"/>
</dbReference>
<sequence>MALGVLPDRFVPLRAVAVGDHPLPVAGSRQGKTSVHPPRRYSSNRLCRHLTPWERRQPSPKATGGAPPPRLVASSALHQVRGPVRG</sequence>
<dbReference type="Proteomes" id="UP001589575">
    <property type="component" value="Unassembled WGS sequence"/>
</dbReference>
<keyword evidence="3" id="KW-1185">Reference proteome</keyword>